<accession>A0A8D9EYK9</accession>
<dbReference type="EMBL" id="HBUF01383947">
    <property type="protein sequence ID" value="CAG6731375.1"/>
    <property type="molecule type" value="Transcribed_RNA"/>
</dbReference>
<keyword evidence="1" id="KW-0472">Membrane</keyword>
<reference evidence="2" key="1">
    <citation type="submission" date="2021-05" db="EMBL/GenBank/DDBJ databases">
        <authorList>
            <person name="Alioto T."/>
            <person name="Alioto T."/>
            <person name="Gomez Garrido J."/>
        </authorList>
    </citation>
    <scope>NUCLEOTIDE SEQUENCE</scope>
</reference>
<dbReference type="EMBL" id="HBUF01584010">
    <property type="protein sequence ID" value="CAG6771172.1"/>
    <property type="molecule type" value="Transcribed_RNA"/>
</dbReference>
<dbReference type="EMBL" id="HBUF01043968">
    <property type="protein sequence ID" value="CAG6618801.1"/>
    <property type="molecule type" value="Transcribed_RNA"/>
</dbReference>
<dbReference type="EMBL" id="HBUF01584012">
    <property type="protein sequence ID" value="CAG6771175.1"/>
    <property type="molecule type" value="Transcribed_RNA"/>
</dbReference>
<name>A0A8D9EYK9_9HEMI</name>
<dbReference type="EMBL" id="HBUF01043971">
    <property type="protein sequence ID" value="CAG6618809.1"/>
    <property type="molecule type" value="Transcribed_RNA"/>
</dbReference>
<feature type="transmembrane region" description="Helical" evidence="1">
    <location>
        <begin position="25"/>
        <end position="46"/>
    </location>
</feature>
<dbReference type="EMBL" id="HBUF01584008">
    <property type="protein sequence ID" value="CAG6771166.1"/>
    <property type="molecule type" value="Transcribed_RNA"/>
</dbReference>
<dbReference type="EMBL" id="HBUF01584013">
    <property type="protein sequence ID" value="CAG6771178.1"/>
    <property type="molecule type" value="Transcribed_RNA"/>
</dbReference>
<dbReference type="EMBL" id="HBUF01383948">
    <property type="protein sequence ID" value="CAG6731378.1"/>
    <property type="molecule type" value="Transcribed_RNA"/>
</dbReference>
<dbReference type="EMBL" id="HBUF01383946">
    <property type="protein sequence ID" value="CAG6731372.1"/>
    <property type="molecule type" value="Transcribed_RNA"/>
</dbReference>
<keyword evidence="1" id="KW-1133">Transmembrane helix</keyword>
<organism evidence="2">
    <name type="scientific">Cacopsylla melanoneura</name>
    <dbReference type="NCBI Taxonomy" id="428564"/>
    <lineage>
        <taxon>Eukaryota</taxon>
        <taxon>Metazoa</taxon>
        <taxon>Ecdysozoa</taxon>
        <taxon>Arthropoda</taxon>
        <taxon>Hexapoda</taxon>
        <taxon>Insecta</taxon>
        <taxon>Pterygota</taxon>
        <taxon>Neoptera</taxon>
        <taxon>Paraneoptera</taxon>
        <taxon>Hemiptera</taxon>
        <taxon>Sternorrhyncha</taxon>
        <taxon>Psylloidea</taxon>
        <taxon>Psyllidae</taxon>
        <taxon>Psyllinae</taxon>
        <taxon>Cacopsylla</taxon>
    </lineage>
</organism>
<dbReference type="EMBL" id="HBUF01584007">
    <property type="protein sequence ID" value="CAG6771163.1"/>
    <property type="molecule type" value="Transcribed_RNA"/>
</dbReference>
<sequence length="135" mass="15003">MRPSISPGMWNSSSLGLMSWSKHSFSTSTGQIGSLFVIFVTTYAWSTIYDLSVSKRECNVNVVTPFTSLLVVPIPPTEVEIFFIGKPNLWQHLVVIKCDILPLSSNIRTVCISPLESGIFTFTVESRTVRLFGLV</sequence>
<dbReference type="EMBL" id="HBUF01043969">
    <property type="protein sequence ID" value="CAG6618804.1"/>
    <property type="molecule type" value="Transcribed_RNA"/>
</dbReference>
<dbReference type="AlphaFoldDB" id="A0A8D9EYK9"/>
<proteinExistence type="predicted"/>
<evidence type="ECO:0000313" key="2">
    <source>
        <dbReference type="EMBL" id="CAG6771178.1"/>
    </source>
</evidence>
<keyword evidence="1" id="KW-0812">Transmembrane</keyword>
<dbReference type="EMBL" id="HBUF01584009">
    <property type="protein sequence ID" value="CAG6771169.1"/>
    <property type="molecule type" value="Transcribed_RNA"/>
</dbReference>
<evidence type="ECO:0000256" key="1">
    <source>
        <dbReference type="SAM" id="Phobius"/>
    </source>
</evidence>
<protein>
    <submittedName>
        <fullName evidence="2">Uncharacterized protein</fullName>
    </submittedName>
</protein>